<evidence type="ECO:0000313" key="1">
    <source>
        <dbReference type="EMBL" id="ERN02536.1"/>
    </source>
</evidence>
<feature type="non-terminal residue" evidence="1">
    <location>
        <position position="1"/>
    </location>
</feature>
<proteinExistence type="predicted"/>
<dbReference type="Gramene" id="ERN02536">
    <property type="protein sequence ID" value="ERN02536"/>
    <property type="gene ID" value="AMTR_s00083p00155250"/>
</dbReference>
<dbReference type="AlphaFoldDB" id="W1P4M4"/>
<protein>
    <submittedName>
        <fullName evidence="1">Uncharacterized protein</fullName>
    </submittedName>
</protein>
<gene>
    <name evidence="1" type="ORF">AMTR_s00083p00155250</name>
</gene>
<name>W1P4M4_AMBTC</name>
<reference evidence="2" key="1">
    <citation type="journal article" date="2013" name="Science">
        <title>The Amborella genome and the evolution of flowering plants.</title>
        <authorList>
            <consortium name="Amborella Genome Project"/>
        </authorList>
    </citation>
    <scope>NUCLEOTIDE SEQUENCE [LARGE SCALE GENOMIC DNA]</scope>
</reference>
<dbReference type="HOGENOM" id="CLU_2967871_0_0_1"/>
<keyword evidence="2" id="KW-1185">Reference proteome</keyword>
<accession>W1P4M4</accession>
<dbReference type="Proteomes" id="UP000017836">
    <property type="component" value="Unassembled WGS sequence"/>
</dbReference>
<organism evidence="1 2">
    <name type="scientific">Amborella trichopoda</name>
    <dbReference type="NCBI Taxonomy" id="13333"/>
    <lineage>
        <taxon>Eukaryota</taxon>
        <taxon>Viridiplantae</taxon>
        <taxon>Streptophyta</taxon>
        <taxon>Embryophyta</taxon>
        <taxon>Tracheophyta</taxon>
        <taxon>Spermatophyta</taxon>
        <taxon>Magnoliopsida</taxon>
        <taxon>Amborellales</taxon>
        <taxon>Amborellaceae</taxon>
        <taxon>Amborella</taxon>
    </lineage>
</organism>
<dbReference type="EMBL" id="KI394526">
    <property type="protein sequence ID" value="ERN02536.1"/>
    <property type="molecule type" value="Genomic_DNA"/>
</dbReference>
<evidence type="ECO:0000313" key="2">
    <source>
        <dbReference type="Proteomes" id="UP000017836"/>
    </source>
</evidence>
<sequence>IPGDGWSSAPLPVALVAPSSLPVASPGLAPSVDVLDGEWANGLLVAVPPGLPVVDDPLF</sequence>